<evidence type="ECO:0000256" key="3">
    <source>
        <dbReference type="ARBA" id="ARBA00022989"/>
    </source>
</evidence>
<comment type="subcellular location">
    <subcellularLocation>
        <location evidence="1">Membrane</location>
        <topology evidence="1">Multi-pass membrane protein</topology>
    </subcellularLocation>
</comment>
<feature type="transmembrane region" description="Helical" evidence="5">
    <location>
        <begin position="276"/>
        <end position="298"/>
    </location>
</feature>
<feature type="transmembrane region" description="Helical" evidence="5">
    <location>
        <begin position="81"/>
        <end position="102"/>
    </location>
</feature>
<dbReference type="SMART" id="SM01417">
    <property type="entry name" value="Solute_trans_a"/>
    <property type="match status" value="1"/>
</dbReference>
<dbReference type="GO" id="GO:0016020">
    <property type="term" value="C:membrane"/>
    <property type="evidence" value="ECO:0007669"/>
    <property type="project" value="UniProtKB-SubCell"/>
</dbReference>
<evidence type="ECO:0000256" key="5">
    <source>
        <dbReference type="SAM" id="Phobius"/>
    </source>
</evidence>
<reference evidence="7" key="1">
    <citation type="submission" date="2019-04" db="EMBL/GenBank/DDBJ databases">
        <title>Friends and foes A comparative genomics studyof 23 Aspergillus species from section Flavi.</title>
        <authorList>
            <consortium name="DOE Joint Genome Institute"/>
            <person name="Kjaerbolling I."/>
            <person name="Vesth T."/>
            <person name="Frisvad J.C."/>
            <person name="Nybo J.L."/>
            <person name="Theobald S."/>
            <person name="Kildgaard S."/>
            <person name="Isbrandt T."/>
            <person name="Kuo A."/>
            <person name="Sato A."/>
            <person name="Lyhne E.K."/>
            <person name="Kogle M.E."/>
            <person name="Wiebenga A."/>
            <person name="Kun R.S."/>
            <person name="Lubbers R.J."/>
            <person name="Makela M.R."/>
            <person name="Barry K."/>
            <person name="Chovatia M."/>
            <person name="Clum A."/>
            <person name="Daum C."/>
            <person name="Haridas S."/>
            <person name="He G."/>
            <person name="LaButti K."/>
            <person name="Lipzen A."/>
            <person name="Mondo S."/>
            <person name="Riley R."/>
            <person name="Salamov A."/>
            <person name="Simmons B.A."/>
            <person name="Magnuson J.K."/>
            <person name="Henrissat B."/>
            <person name="Mortensen U.H."/>
            <person name="Larsen T.O."/>
            <person name="Devries R.P."/>
            <person name="Grigoriev I.V."/>
            <person name="Machida M."/>
            <person name="Baker S.E."/>
            <person name="Andersen M.R."/>
        </authorList>
    </citation>
    <scope>NUCLEOTIDE SEQUENCE [LARGE SCALE GENOMIC DNA]</scope>
    <source>
        <strain evidence="7">CBS 130015</strain>
    </source>
</reference>
<organism evidence="6 7">
    <name type="scientific">Aspergillus transmontanensis</name>
    <dbReference type="NCBI Taxonomy" id="1034304"/>
    <lineage>
        <taxon>Eukaryota</taxon>
        <taxon>Fungi</taxon>
        <taxon>Dikarya</taxon>
        <taxon>Ascomycota</taxon>
        <taxon>Pezizomycotina</taxon>
        <taxon>Eurotiomycetes</taxon>
        <taxon>Eurotiomycetidae</taxon>
        <taxon>Eurotiales</taxon>
        <taxon>Aspergillaceae</taxon>
        <taxon>Aspergillus</taxon>
        <taxon>Aspergillus subgen. Circumdati</taxon>
    </lineage>
</organism>
<feature type="transmembrane region" description="Helical" evidence="5">
    <location>
        <begin position="199"/>
        <end position="221"/>
    </location>
</feature>
<gene>
    <name evidence="6" type="ORF">BDV41DRAFT_587235</name>
</gene>
<proteinExistence type="predicted"/>
<evidence type="ECO:0000313" key="7">
    <source>
        <dbReference type="Proteomes" id="UP000325433"/>
    </source>
</evidence>
<evidence type="ECO:0000313" key="6">
    <source>
        <dbReference type="EMBL" id="KAE8314480.1"/>
    </source>
</evidence>
<dbReference type="Proteomes" id="UP000325433">
    <property type="component" value="Unassembled WGS sequence"/>
</dbReference>
<accession>A0A5N6W523</accession>
<keyword evidence="4 5" id="KW-0472">Membrane</keyword>
<feature type="transmembrane region" description="Helical" evidence="5">
    <location>
        <begin position="233"/>
        <end position="256"/>
    </location>
</feature>
<evidence type="ECO:0000256" key="2">
    <source>
        <dbReference type="ARBA" id="ARBA00022692"/>
    </source>
</evidence>
<feature type="transmembrane region" description="Helical" evidence="5">
    <location>
        <begin position="153"/>
        <end position="175"/>
    </location>
</feature>
<dbReference type="Pfam" id="PF03619">
    <property type="entry name" value="Solute_trans_a"/>
    <property type="match status" value="1"/>
</dbReference>
<feature type="transmembrane region" description="Helical" evidence="5">
    <location>
        <begin position="108"/>
        <end position="126"/>
    </location>
</feature>
<evidence type="ECO:0000256" key="4">
    <source>
        <dbReference type="ARBA" id="ARBA00023136"/>
    </source>
</evidence>
<dbReference type="AlphaFoldDB" id="A0A5N6W523"/>
<name>A0A5N6W523_9EURO</name>
<keyword evidence="2 5" id="KW-0812">Transmembrane</keyword>
<dbReference type="EMBL" id="ML738318">
    <property type="protein sequence ID" value="KAE8314480.1"/>
    <property type="molecule type" value="Genomic_DNA"/>
</dbReference>
<keyword evidence="3 5" id="KW-1133">Transmembrane helix</keyword>
<protein>
    <submittedName>
        <fullName evidence="6">Organic solute transporter Ostalpha-domain-containing protein</fullName>
    </submittedName>
</protein>
<dbReference type="PANTHER" id="PTHR23423">
    <property type="entry name" value="ORGANIC SOLUTE TRANSPORTER-RELATED"/>
    <property type="match status" value="1"/>
</dbReference>
<keyword evidence="7" id="KW-1185">Reference proteome</keyword>
<dbReference type="InterPro" id="IPR005178">
    <property type="entry name" value="Ostalpha/TMEM184C"/>
</dbReference>
<sequence>MAFLRSREAAAGSFGCPIPDHLDQYDVGPFVGNLTFYQFNMIISGICTAIVLILIFGLMGRHAMHMSNPNEQFKIMRICNLIPSYQILSFISICFPNSYIYLQGFTEVLQGVALYSFLMLLCDFMAPNDKSKVEFFSSLETKRQWQPKKKRNGLAFLSLTWYSVLQYPVVTWIAAVSQVVTQSLHVYCLESTAPHFAHVWLQAITSISTSVAINAILQFYMNMKGYMTKHKPLLKLMAFKLVVGLVLLEKILFLILTSTNVLKTHSTSMTYIDAMMGLPTMVICVQMVPLSFLVLYAYSTKPYEISNSPRTVRPQEYQTVESDDDGEILMSGFQKRYQGGRWGLRAWAVYLNPLELLRDVKAAYVMIHSARALQKAHAKERVQDEMVRTPVFPRFAAFLWVESILQTL</sequence>
<feature type="transmembrane region" description="Helical" evidence="5">
    <location>
        <begin position="36"/>
        <end position="60"/>
    </location>
</feature>
<evidence type="ECO:0000256" key="1">
    <source>
        <dbReference type="ARBA" id="ARBA00004141"/>
    </source>
</evidence>